<sequence length="67" mass="8166">MYRRYGTCNKCKKQLKTYSRIEKIAKIKFNFLLQKHYKKEHGMNMFKIIIHEKLRKFINNKTTIGGI</sequence>
<dbReference type="HOGENOM" id="CLU_2804766_0_0_9"/>
<name>B2TME6_CLOBB</name>
<dbReference type="PATRIC" id="fig|935198.13.peg.884"/>
<accession>U4P345</accession>
<protein>
    <submittedName>
        <fullName evidence="1">Uncharacterized protein</fullName>
    </submittedName>
</protein>
<proteinExistence type="predicted"/>
<evidence type="ECO:0000313" key="1">
    <source>
        <dbReference type="EMBL" id="ACD23471.1"/>
    </source>
</evidence>
<dbReference type="KEGG" id="cbk:CLL_A0933"/>
<reference evidence="1" key="2">
    <citation type="submission" date="2009-08" db="EMBL/GenBank/DDBJ databases">
        <authorList>
            <person name="Shrivastava S."/>
            <person name="Brinkac L.M."/>
            <person name="Dodson R.J."/>
            <person name="Harkins D.M."/>
            <person name="Durkin A.S."/>
            <person name="Sutton G."/>
        </authorList>
    </citation>
    <scope>NUCLEOTIDE SEQUENCE</scope>
    <source>
        <strain evidence="1">Eklund 17B</strain>
    </source>
</reference>
<dbReference type="EMBL" id="CP001056">
    <property type="protein sequence ID" value="ACD23471.1"/>
    <property type="molecule type" value="Genomic_DNA"/>
</dbReference>
<organism evidence="1">
    <name type="scientific">Clostridium botulinum (strain Eklund 17B / Type B)</name>
    <dbReference type="NCBI Taxonomy" id="935198"/>
    <lineage>
        <taxon>Bacteria</taxon>
        <taxon>Bacillati</taxon>
        <taxon>Bacillota</taxon>
        <taxon>Clostridia</taxon>
        <taxon>Eubacteriales</taxon>
        <taxon>Clostridiaceae</taxon>
        <taxon>Clostridium</taxon>
    </lineage>
</organism>
<dbReference type="AlphaFoldDB" id="B2TME6"/>
<reference evidence="1" key="1">
    <citation type="submission" date="2009-06" db="EMBL/GenBank/DDBJ databases">
        <authorList>
            <consortium name="US DOE Joint Genome Institute (JGI-PGF)"/>
            <person name="Lucas S."/>
            <person name="Copeland A."/>
            <person name="Lapidus A."/>
            <person name="Glavina del Rio T."/>
            <person name="Dalin E."/>
            <person name="Tice H."/>
            <person name="Bruce D."/>
            <person name="Goodwin L."/>
            <person name="Pitluck S."/>
            <person name="Kyrpides N."/>
            <person name="Mavromatis K."/>
            <person name="Ivanova N."/>
            <person name="Saunders E."/>
            <person name="Brettin T."/>
            <person name="Detter J.C."/>
            <person name="Han C."/>
            <person name="Larimer F."/>
            <person name="Land M."/>
            <person name="Hauser L."/>
            <person name="Markowitz V."/>
            <person name="Cheng J.-F."/>
            <person name="Hugenholtz P."/>
            <person name="Woyke T."/>
            <person name="Wu D."/>
            <person name="Gronow S."/>
            <person name="Klenk H.-P."/>
            <person name="Eisen J.A."/>
        </authorList>
    </citation>
    <scope>NUCLEOTIDE SEQUENCE</scope>
    <source>
        <strain evidence="1">Eklund 17B</strain>
    </source>
</reference>
<gene>
    <name evidence="1" type="ordered locus">CLL_A0933</name>
</gene>
<accession>B2TME6</accession>